<dbReference type="RefSeq" id="WP_191724535.1">
    <property type="nucleotide sequence ID" value="NZ_JACSQK010000009.1"/>
</dbReference>
<dbReference type="EMBL" id="JACSQK010000009">
    <property type="protein sequence ID" value="MBD7962122.1"/>
    <property type="molecule type" value="Genomic_DNA"/>
</dbReference>
<dbReference type="Proteomes" id="UP000634919">
    <property type="component" value="Unassembled WGS sequence"/>
</dbReference>
<organism evidence="1 2">
    <name type="scientific">Comamonas avium</name>
    <dbReference type="NCBI Taxonomy" id="2762231"/>
    <lineage>
        <taxon>Bacteria</taxon>
        <taxon>Pseudomonadati</taxon>
        <taxon>Pseudomonadota</taxon>
        <taxon>Betaproteobacteria</taxon>
        <taxon>Burkholderiales</taxon>
        <taxon>Comamonadaceae</taxon>
        <taxon>Comamonas</taxon>
    </lineage>
</organism>
<reference evidence="1 2" key="1">
    <citation type="submission" date="2020-08" db="EMBL/GenBank/DDBJ databases">
        <title>A Genomic Blueprint of the Chicken Gut Microbiome.</title>
        <authorList>
            <person name="Gilroy R."/>
            <person name="Ravi A."/>
            <person name="Getino M."/>
            <person name="Pursley I."/>
            <person name="Horton D.L."/>
            <person name="Alikhan N.-F."/>
            <person name="Baker D."/>
            <person name="Gharbi K."/>
            <person name="Hall N."/>
            <person name="Watson M."/>
            <person name="Adriaenssens E.M."/>
            <person name="Foster-Nyarko E."/>
            <person name="Jarju S."/>
            <person name="Secka A."/>
            <person name="Antonio M."/>
            <person name="Oren A."/>
            <person name="Chaudhuri R."/>
            <person name="La Ragione R.M."/>
            <person name="Hildebrand F."/>
            <person name="Pallen M.J."/>
        </authorList>
    </citation>
    <scope>NUCLEOTIDE SEQUENCE [LARGE SCALE GENOMIC DNA]</scope>
    <source>
        <strain evidence="1 2">Sa2CVA6</strain>
    </source>
</reference>
<comment type="caution">
    <text evidence="1">The sequence shown here is derived from an EMBL/GenBank/DDBJ whole genome shotgun (WGS) entry which is preliminary data.</text>
</comment>
<sequence length="125" mass="13612">MDNTSLNQKSCVWRIPAGSLIHIAGLPYETVKETEAIGFTAPDFSLLKTKKNLKSDEQFNQPRLAADNKQVSCKLDMDCNGRYYLQAYTSDGEAILHKMLVDRAVVSVTPVAGACVATGVVSTTE</sequence>
<gene>
    <name evidence="1" type="ORF">H9646_16755</name>
</gene>
<accession>A0ABR8SF49</accession>
<evidence type="ECO:0000313" key="1">
    <source>
        <dbReference type="EMBL" id="MBD7962122.1"/>
    </source>
</evidence>
<evidence type="ECO:0000313" key="2">
    <source>
        <dbReference type="Proteomes" id="UP000634919"/>
    </source>
</evidence>
<name>A0ABR8SF49_9BURK</name>
<protein>
    <submittedName>
        <fullName evidence="1">Uncharacterized protein</fullName>
    </submittedName>
</protein>
<keyword evidence="2" id="KW-1185">Reference proteome</keyword>
<proteinExistence type="predicted"/>